<gene>
    <name evidence="5" type="ORF">J2W40_000939</name>
</gene>
<reference evidence="5 6" key="1">
    <citation type="submission" date="2023-07" db="EMBL/GenBank/DDBJ databases">
        <title>Sorghum-associated microbial communities from plants grown in Nebraska, USA.</title>
        <authorList>
            <person name="Schachtman D."/>
        </authorList>
    </citation>
    <scope>NUCLEOTIDE SEQUENCE [LARGE SCALE GENOMIC DNA]</scope>
    <source>
        <strain evidence="5 6">4256</strain>
    </source>
</reference>
<dbReference type="Pfam" id="PF07859">
    <property type="entry name" value="Abhydrolase_3"/>
    <property type="match status" value="1"/>
</dbReference>
<feature type="domain" description="Alpha/beta hydrolase fold-3" evidence="4">
    <location>
        <begin position="141"/>
        <end position="338"/>
    </location>
</feature>
<comment type="caution">
    <text evidence="5">The sequence shown here is derived from an EMBL/GenBank/DDBJ whole genome shotgun (WGS) entry which is preliminary data.</text>
</comment>
<sequence length="365" mass="38780">MSRLSKGIRTVFLATSACALSIAAAFAQTPPLAGPGTIEPDGTVVVPSFRLPPSDYLSEAAKKALPRTPSDPEEPMMRAVAAGQAGALRARMPQLMAPRIDALKQMYKVTTQETVIAGIPAVRATPTGGVPRANRAKILLNLPGGGFVMGAAPGTGMIESIPLAGLAGVEIVSITYRQAPEHVYPAATQDVLTVYRELLKTHKPQDIAIFGCSAGGLLTAETIAALVRDKLPLPAAIGIFCASADARWGGDSRAFGRPFQALAQREDSRGYFKDSDLSDPLVSPIELPATLAQFPPTLVITGTRAFEMSAAVNTHKELVKAGVDADLHVWDGLGHAFFYDPALPESREAFDVMARFFTRHLNLQR</sequence>
<dbReference type="PANTHER" id="PTHR48081:SF30">
    <property type="entry name" value="ACETYL-HYDROLASE LIPR-RELATED"/>
    <property type="match status" value="1"/>
</dbReference>
<evidence type="ECO:0000313" key="5">
    <source>
        <dbReference type="EMBL" id="MDR7154127.1"/>
    </source>
</evidence>
<protein>
    <submittedName>
        <fullName evidence="5">Acetyl esterase/lipase</fullName>
    </submittedName>
</protein>
<dbReference type="Proteomes" id="UP001267638">
    <property type="component" value="Unassembled WGS sequence"/>
</dbReference>
<evidence type="ECO:0000256" key="3">
    <source>
        <dbReference type="SAM" id="SignalP"/>
    </source>
</evidence>
<evidence type="ECO:0000313" key="6">
    <source>
        <dbReference type="Proteomes" id="UP001267638"/>
    </source>
</evidence>
<feature type="signal peptide" evidence="3">
    <location>
        <begin position="1"/>
        <end position="27"/>
    </location>
</feature>
<evidence type="ECO:0000259" key="4">
    <source>
        <dbReference type="Pfam" id="PF07859"/>
    </source>
</evidence>
<keyword evidence="3" id="KW-0732">Signal</keyword>
<evidence type="ECO:0000256" key="2">
    <source>
        <dbReference type="ARBA" id="ARBA00022801"/>
    </source>
</evidence>
<comment type="similarity">
    <text evidence="1">Belongs to the 'GDXG' lipolytic enzyme family.</text>
</comment>
<organism evidence="5 6">
    <name type="scientific">Sphingobium xenophagum</name>
    <dbReference type="NCBI Taxonomy" id="121428"/>
    <lineage>
        <taxon>Bacteria</taxon>
        <taxon>Pseudomonadati</taxon>
        <taxon>Pseudomonadota</taxon>
        <taxon>Alphaproteobacteria</taxon>
        <taxon>Sphingomonadales</taxon>
        <taxon>Sphingomonadaceae</taxon>
        <taxon>Sphingobium</taxon>
    </lineage>
</organism>
<keyword evidence="2" id="KW-0378">Hydrolase</keyword>
<dbReference type="RefSeq" id="WP_310222234.1">
    <property type="nucleotide sequence ID" value="NZ_JAVDWV010000004.1"/>
</dbReference>
<dbReference type="InterPro" id="IPR050300">
    <property type="entry name" value="GDXG_lipolytic_enzyme"/>
</dbReference>
<proteinExistence type="inferred from homology"/>
<dbReference type="PANTHER" id="PTHR48081">
    <property type="entry name" value="AB HYDROLASE SUPERFAMILY PROTEIN C4A8.06C"/>
    <property type="match status" value="1"/>
</dbReference>
<keyword evidence="6" id="KW-1185">Reference proteome</keyword>
<dbReference type="SUPFAM" id="SSF53474">
    <property type="entry name" value="alpha/beta-Hydrolases"/>
    <property type="match status" value="1"/>
</dbReference>
<dbReference type="Gene3D" id="3.40.50.1820">
    <property type="entry name" value="alpha/beta hydrolase"/>
    <property type="match status" value="1"/>
</dbReference>
<name>A0ABU1WZ72_SPHXE</name>
<evidence type="ECO:0000256" key="1">
    <source>
        <dbReference type="ARBA" id="ARBA00010515"/>
    </source>
</evidence>
<accession>A0ABU1WZ72</accession>
<feature type="chain" id="PRO_5045252831" evidence="3">
    <location>
        <begin position="28"/>
        <end position="365"/>
    </location>
</feature>
<dbReference type="InterPro" id="IPR029058">
    <property type="entry name" value="AB_hydrolase_fold"/>
</dbReference>
<dbReference type="EMBL" id="JAVDWV010000004">
    <property type="protein sequence ID" value="MDR7154127.1"/>
    <property type="molecule type" value="Genomic_DNA"/>
</dbReference>
<dbReference type="InterPro" id="IPR013094">
    <property type="entry name" value="AB_hydrolase_3"/>
</dbReference>